<evidence type="ECO:0000313" key="6">
    <source>
        <dbReference type="EMBL" id="KAH9296887.1"/>
    </source>
</evidence>
<feature type="region of interest" description="Disordered" evidence="4">
    <location>
        <begin position="104"/>
        <end position="151"/>
    </location>
</feature>
<dbReference type="AlphaFoldDB" id="A0AA38CGW5"/>
<keyword evidence="1" id="KW-0805">Transcription regulation</keyword>
<dbReference type="PROSITE" id="PS51294">
    <property type="entry name" value="HTH_MYB"/>
    <property type="match status" value="1"/>
</dbReference>
<dbReference type="EMBL" id="JAHRHJ020000010">
    <property type="protein sequence ID" value="KAH9296887.1"/>
    <property type="molecule type" value="Genomic_DNA"/>
</dbReference>
<feature type="domain" description="HTH myb-type" evidence="5">
    <location>
        <begin position="1"/>
        <end position="32"/>
    </location>
</feature>
<evidence type="ECO:0000256" key="4">
    <source>
        <dbReference type="SAM" id="MobiDB-lite"/>
    </source>
</evidence>
<comment type="caution">
    <text evidence="6">The sequence shown here is derived from an EMBL/GenBank/DDBJ whole genome shotgun (WGS) entry which is preliminary data.</text>
</comment>
<dbReference type="Proteomes" id="UP000824469">
    <property type="component" value="Unassembled WGS sequence"/>
</dbReference>
<dbReference type="InterPro" id="IPR009057">
    <property type="entry name" value="Homeodomain-like_sf"/>
</dbReference>
<keyword evidence="7" id="KW-1185">Reference proteome</keyword>
<evidence type="ECO:0000256" key="3">
    <source>
        <dbReference type="ARBA" id="ARBA00023242"/>
    </source>
</evidence>
<dbReference type="SUPFAM" id="SSF46689">
    <property type="entry name" value="Homeodomain-like"/>
    <property type="match status" value="1"/>
</dbReference>
<dbReference type="Pfam" id="PF14379">
    <property type="entry name" value="Myb_CC_LHEQLE"/>
    <property type="match status" value="1"/>
</dbReference>
<dbReference type="PANTHER" id="PTHR31499">
    <property type="entry name" value="MYB FAMILY TRANSCRIPTION FACTOR PHL11"/>
    <property type="match status" value="1"/>
</dbReference>
<evidence type="ECO:0000313" key="7">
    <source>
        <dbReference type="Proteomes" id="UP000824469"/>
    </source>
</evidence>
<protein>
    <recommendedName>
        <fullName evidence="5">HTH myb-type domain-containing protein</fullName>
    </recommendedName>
</protein>
<dbReference type="Gene3D" id="1.10.10.60">
    <property type="entry name" value="Homeodomain-like"/>
    <property type="match status" value="1"/>
</dbReference>
<keyword evidence="3" id="KW-0539">Nucleus</keyword>
<reference evidence="6 7" key="1">
    <citation type="journal article" date="2021" name="Nat. Plants">
        <title>The Taxus genome provides insights into paclitaxel biosynthesis.</title>
        <authorList>
            <person name="Xiong X."/>
            <person name="Gou J."/>
            <person name="Liao Q."/>
            <person name="Li Y."/>
            <person name="Zhou Q."/>
            <person name="Bi G."/>
            <person name="Li C."/>
            <person name="Du R."/>
            <person name="Wang X."/>
            <person name="Sun T."/>
            <person name="Guo L."/>
            <person name="Liang H."/>
            <person name="Lu P."/>
            <person name="Wu Y."/>
            <person name="Zhang Z."/>
            <person name="Ro D.K."/>
            <person name="Shang Y."/>
            <person name="Huang S."/>
            <person name="Yan J."/>
        </authorList>
    </citation>
    <scope>NUCLEOTIDE SEQUENCE [LARGE SCALE GENOMIC DNA]</scope>
    <source>
        <strain evidence="6">Ta-2019</strain>
    </source>
</reference>
<gene>
    <name evidence="6" type="ORF">KI387_028569</name>
</gene>
<dbReference type="InterPro" id="IPR046955">
    <property type="entry name" value="PHR1-like"/>
</dbReference>
<name>A0AA38CGW5_TAXCH</name>
<proteinExistence type="predicted"/>
<feature type="non-terminal residue" evidence="6">
    <location>
        <position position="361"/>
    </location>
</feature>
<evidence type="ECO:0000259" key="5">
    <source>
        <dbReference type="PROSITE" id="PS51294"/>
    </source>
</evidence>
<dbReference type="GO" id="GO:0003677">
    <property type="term" value="F:DNA binding"/>
    <property type="evidence" value="ECO:0007669"/>
    <property type="project" value="InterPro"/>
</dbReference>
<dbReference type="InterPro" id="IPR025756">
    <property type="entry name" value="Myb_CC_LHEQLE"/>
</dbReference>
<dbReference type="InterPro" id="IPR006447">
    <property type="entry name" value="Myb_dom_plants"/>
</dbReference>
<keyword evidence="2" id="KW-0804">Transcription</keyword>
<accession>A0AA38CGW5</accession>
<dbReference type="OMA" id="RNNIDHA"/>
<feature type="compositionally biased region" description="Polar residues" evidence="4">
    <location>
        <begin position="139"/>
        <end position="151"/>
    </location>
</feature>
<dbReference type="NCBIfam" id="TIGR01557">
    <property type="entry name" value="myb_SHAQKYF"/>
    <property type="match status" value="1"/>
</dbReference>
<dbReference type="GO" id="GO:0003700">
    <property type="term" value="F:DNA-binding transcription factor activity"/>
    <property type="evidence" value="ECO:0007669"/>
    <property type="project" value="InterPro"/>
</dbReference>
<sequence>ATPKGVLKVMGVQGLTIYHVKSHLQKYRLAKYIPESLEGGKSDKKKDNELVSNLEATSGVQITEALQMQMEVQKRLHEQLEVQRHLQLRIEAQGRYLQKIIEEQERAKHQTSSSPEISPPRSEEPDEDIDKAFPDSEVQGKSGTLDETQTKACNTTMPPVDITLKHQSADVTHHREEEQHQVSSYSYMVGDGMACSTSPDYGPPSKRSRLNIDVENLSSQPYDEQKMIPMSFSRQASHFRVEESPGSNYQSRVTVLTRQVESPTPSQHNTDLPVQELSDNLSRDDVDHSPHARDFFKQFLEANASASVGFVSSQSHIQIPTCLQTPSLPGVSRGGFSSALDGHDGNHNIPASQAGPFQPWT</sequence>
<evidence type="ECO:0000256" key="2">
    <source>
        <dbReference type="ARBA" id="ARBA00023163"/>
    </source>
</evidence>
<evidence type="ECO:0000256" key="1">
    <source>
        <dbReference type="ARBA" id="ARBA00023015"/>
    </source>
</evidence>
<feature type="region of interest" description="Disordered" evidence="4">
    <location>
        <begin position="333"/>
        <end position="361"/>
    </location>
</feature>
<dbReference type="InterPro" id="IPR017930">
    <property type="entry name" value="Myb_dom"/>
</dbReference>
<organism evidence="6 7">
    <name type="scientific">Taxus chinensis</name>
    <name type="common">Chinese yew</name>
    <name type="synonym">Taxus wallichiana var. chinensis</name>
    <dbReference type="NCBI Taxonomy" id="29808"/>
    <lineage>
        <taxon>Eukaryota</taxon>
        <taxon>Viridiplantae</taxon>
        <taxon>Streptophyta</taxon>
        <taxon>Embryophyta</taxon>
        <taxon>Tracheophyta</taxon>
        <taxon>Spermatophyta</taxon>
        <taxon>Pinopsida</taxon>
        <taxon>Pinidae</taxon>
        <taxon>Conifers II</taxon>
        <taxon>Cupressales</taxon>
        <taxon>Taxaceae</taxon>
        <taxon>Taxus</taxon>
    </lineage>
</organism>
<dbReference type="PANTHER" id="PTHR31499:SF79">
    <property type="entry name" value="HTH MYB-TYPE DOMAIN-CONTAINING PROTEIN"/>
    <property type="match status" value="1"/>
</dbReference>